<dbReference type="Proteomes" id="UP000015105">
    <property type="component" value="Chromosome 3D"/>
</dbReference>
<organism evidence="1 2">
    <name type="scientific">Aegilops tauschii subsp. strangulata</name>
    <name type="common">Goatgrass</name>
    <dbReference type="NCBI Taxonomy" id="200361"/>
    <lineage>
        <taxon>Eukaryota</taxon>
        <taxon>Viridiplantae</taxon>
        <taxon>Streptophyta</taxon>
        <taxon>Embryophyta</taxon>
        <taxon>Tracheophyta</taxon>
        <taxon>Spermatophyta</taxon>
        <taxon>Magnoliopsida</taxon>
        <taxon>Liliopsida</taxon>
        <taxon>Poales</taxon>
        <taxon>Poaceae</taxon>
        <taxon>BOP clade</taxon>
        <taxon>Pooideae</taxon>
        <taxon>Triticodae</taxon>
        <taxon>Triticeae</taxon>
        <taxon>Triticinae</taxon>
        <taxon>Aegilops</taxon>
    </lineage>
</organism>
<accession>A0A453E9H9</accession>
<name>A0A453E9H9_AEGTS</name>
<reference evidence="1" key="3">
    <citation type="journal article" date="2017" name="Nature">
        <title>Genome sequence of the progenitor of the wheat D genome Aegilops tauschii.</title>
        <authorList>
            <person name="Luo M.C."/>
            <person name="Gu Y.Q."/>
            <person name="Puiu D."/>
            <person name="Wang H."/>
            <person name="Twardziok S.O."/>
            <person name="Deal K.R."/>
            <person name="Huo N."/>
            <person name="Zhu T."/>
            <person name="Wang L."/>
            <person name="Wang Y."/>
            <person name="McGuire P.E."/>
            <person name="Liu S."/>
            <person name="Long H."/>
            <person name="Ramasamy R.K."/>
            <person name="Rodriguez J.C."/>
            <person name="Van S.L."/>
            <person name="Yuan L."/>
            <person name="Wang Z."/>
            <person name="Xia Z."/>
            <person name="Xiao L."/>
            <person name="Anderson O.D."/>
            <person name="Ouyang S."/>
            <person name="Liang Y."/>
            <person name="Zimin A.V."/>
            <person name="Pertea G."/>
            <person name="Qi P."/>
            <person name="Bennetzen J.L."/>
            <person name="Dai X."/>
            <person name="Dawson M.W."/>
            <person name="Muller H.G."/>
            <person name="Kugler K."/>
            <person name="Rivarola-Duarte L."/>
            <person name="Spannagl M."/>
            <person name="Mayer K.F.X."/>
            <person name="Lu F.H."/>
            <person name="Bevan M.W."/>
            <person name="Leroy P."/>
            <person name="Li P."/>
            <person name="You F.M."/>
            <person name="Sun Q."/>
            <person name="Liu Z."/>
            <person name="Lyons E."/>
            <person name="Wicker T."/>
            <person name="Salzberg S.L."/>
            <person name="Devos K.M."/>
            <person name="Dvorak J."/>
        </authorList>
    </citation>
    <scope>NUCLEOTIDE SEQUENCE [LARGE SCALE GENOMIC DNA]</scope>
    <source>
        <strain evidence="1">cv. AL8/78</strain>
    </source>
</reference>
<evidence type="ECO:0000313" key="2">
    <source>
        <dbReference type="Proteomes" id="UP000015105"/>
    </source>
</evidence>
<dbReference type="Gene3D" id="3.30.70.100">
    <property type="match status" value="1"/>
</dbReference>
<evidence type="ECO:0000313" key="1">
    <source>
        <dbReference type="EnsemblPlants" id="AET3Gv20266900.1"/>
    </source>
</evidence>
<sequence length="232" mass="24977">ARVVAMKLNWLAPQKKTQLAGIFARTAYYITTTAAIYKASKRALLTHKPLLVHCLTQTQLRIESGDNMRTEMVIRMQASSDKGQHSKAMKIAAAIEGVESVTLAGEGRNLLRVVGEGVDSNHLTSRLRRKVGHADIVELRTLQPGRGYASTTNAAAGAGYHSAQAADAGARGDAAAYGGYSSYTAASYSPVAADQYHRQQQLSYEYYPPAPYATTVVHHEYTAGDPTGCSIM</sequence>
<keyword evidence="2" id="KW-1185">Reference proteome</keyword>
<reference evidence="2" key="2">
    <citation type="journal article" date="2017" name="Nat. Plants">
        <title>The Aegilops tauschii genome reveals multiple impacts of transposons.</title>
        <authorList>
            <person name="Zhao G."/>
            <person name="Zou C."/>
            <person name="Li K."/>
            <person name="Wang K."/>
            <person name="Li T."/>
            <person name="Gao L."/>
            <person name="Zhang X."/>
            <person name="Wang H."/>
            <person name="Yang Z."/>
            <person name="Liu X."/>
            <person name="Jiang W."/>
            <person name="Mao L."/>
            <person name="Kong X."/>
            <person name="Jiao Y."/>
            <person name="Jia J."/>
        </authorList>
    </citation>
    <scope>NUCLEOTIDE SEQUENCE [LARGE SCALE GENOMIC DNA]</scope>
    <source>
        <strain evidence="2">cv. AL8/78</strain>
    </source>
</reference>
<dbReference type="InterPro" id="IPR042885">
    <property type="entry name" value="HIPP47/16"/>
</dbReference>
<reference evidence="1" key="5">
    <citation type="journal article" date="2021" name="G3 (Bethesda)">
        <title>Aegilops tauschii genome assembly Aet v5.0 features greater sequence contiguity and improved annotation.</title>
        <authorList>
            <person name="Wang L."/>
            <person name="Zhu T."/>
            <person name="Rodriguez J.C."/>
            <person name="Deal K.R."/>
            <person name="Dubcovsky J."/>
            <person name="McGuire P.E."/>
            <person name="Lux T."/>
            <person name="Spannagl M."/>
            <person name="Mayer K.F.X."/>
            <person name="Baldrich P."/>
            <person name="Meyers B.C."/>
            <person name="Huo N."/>
            <person name="Gu Y.Q."/>
            <person name="Zhou H."/>
            <person name="Devos K.M."/>
            <person name="Bennetzen J.L."/>
            <person name="Unver T."/>
            <person name="Budak H."/>
            <person name="Gulick P.J."/>
            <person name="Galiba G."/>
            <person name="Kalapos B."/>
            <person name="Nelson D.R."/>
            <person name="Li P."/>
            <person name="You F.M."/>
            <person name="Luo M.C."/>
            <person name="Dvorak J."/>
        </authorList>
    </citation>
    <scope>NUCLEOTIDE SEQUENCE [LARGE SCALE GENOMIC DNA]</scope>
    <source>
        <strain evidence="1">cv. AL8/78</strain>
    </source>
</reference>
<dbReference type="PANTHER" id="PTHR46932:SF11">
    <property type="entry name" value="OS02G0582800 PROTEIN"/>
    <property type="match status" value="1"/>
</dbReference>
<reference evidence="1" key="4">
    <citation type="submission" date="2019-03" db="UniProtKB">
        <authorList>
            <consortium name="EnsemblPlants"/>
        </authorList>
    </citation>
    <scope>IDENTIFICATION</scope>
</reference>
<dbReference type="EnsemblPlants" id="AET3Gv20266900.1">
    <property type="protein sequence ID" value="AET3Gv20266900.1"/>
    <property type="gene ID" value="AET3Gv20266900"/>
</dbReference>
<dbReference type="AlphaFoldDB" id="A0A453E9H9"/>
<proteinExistence type="predicted"/>
<dbReference type="PANTHER" id="PTHR46932">
    <property type="entry name" value="HEAVY METAL-ASSOCIATED ISOPRENYLATED PLANT PROTEIN 47"/>
    <property type="match status" value="1"/>
</dbReference>
<dbReference type="STRING" id="200361.A0A453E9H9"/>
<reference evidence="2" key="1">
    <citation type="journal article" date="2014" name="Science">
        <title>Ancient hybridizations among the ancestral genomes of bread wheat.</title>
        <authorList>
            <consortium name="International Wheat Genome Sequencing Consortium,"/>
            <person name="Marcussen T."/>
            <person name="Sandve S.R."/>
            <person name="Heier L."/>
            <person name="Spannagl M."/>
            <person name="Pfeifer M."/>
            <person name="Jakobsen K.S."/>
            <person name="Wulff B.B."/>
            <person name="Steuernagel B."/>
            <person name="Mayer K.F."/>
            <person name="Olsen O.A."/>
        </authorList>
    </citation>
    <scope>NUCLEOTIDE SEQUENCE [LARGE SCALE GENOMIC DNA]</scope>
    <source>
        <strain evidence="2">cv. AL8/78</strain>
    </source>
</reference>
<protein>
    <recommendedName>
        <fullName evidence="3">HMA domain-containing protein</fullName>
    </recommendedName>
</protein>
<evidence type="ECO:0008006" key="3">
    <source>
        <dbReference type="Google" id="ProtNLM"/>
    </source>
</evidence>
<dbReference type="Gramene" id="AET3Gv20266900.1">
    <property type="protein sequence ID" value="AET3Gv20266900.1"/>
    <property type="gene ID" value="AET3Gv20266900"/>
</dbReference>